<dbReference type="GO" id="GO:0000976">
    <property type="term" value="F:transcription cis-regulatory region binding"/>
    <property type="evidence" value="ECO:0007669"/>
    <property type="project" value="TreeGrafter"/>
</dbReference>
<dbReference type="Pfam" id="PF00440">
    <property type="entry name" value="TetR_N"/>
    <property type="match status" value="1"/>
</dbReference>
<dbReference type="KEGG" id="cuo:CUROG_03035"/>
<keyword evidence="1 2" id="KW-0238">DNA-binding</keyword>
<evidence type="ECO:0000313" key="5">
    <source>
        <dbReference type="Proteomes" id="UP000326711"/>
    </source>
</evidence>
<dbReference type="OrthoDB" id="5242390at2"/>
<name>A0A5J6ZAM7_9CORY</name>
<gene>
    <name evidence="4" type="primary">acnR1</name>
    <name evidence="4" type="ORF">CUROG_03035</name>
</gene>
<dbReference type="EMBL" id="CP045032">
    <property type="protein sequence ID" value="QFQ01990.1"/>
    <property type="molecule type" value="Genomic_DNA"/>
</dbReference>
<dbReference type="PANTHER" id="PTHR30055">
    <property type="entry name" value="HTH-TYPE TRANSCRIPTIONAL REGULATOR RUTR"/>
    <property type="match status" value="1"/>
</dbReference>
<accession>A0A5J6ZAM7</accession>
<dbReference type="GO" id="GO:0003700">
    <property type="term" value="F:DNA-binding transcription factor activity"/>
    <property type="evidence" value="ECO:0007669"/>
    <property type="project" value="TreeGrafter"/>
</dbReference>
<proteinExistence type="predicted"/>
<dbReference type="SUPFAM" id="SSF46689">
    <property type="entry name" value="Homeodomain-like"/>
    <property type="match status" value="1"/>
</dbReference>
<dbReference type="AlphaFoldDB" id="A0A5J6ZAM7"/>
<dbReference type="InterPro" id="IPR036271">
    <property type="entry name" value="Tet_transcr_reg_TetR-rel_C_sf"/>
</dbReference>
<feature type="DNA-binding region" description="H-T-H motif" evidence="2">
    <location>
        <begin position="37"/>
        <end position="56"/>
    </location>
</feature>
<dbReference type="InterPro" id="IPR001647">
    <property type="entry name" value="HTH_TetR"/>
</dbReference>
<dbReference type="RefSeq" id="WP_151902408.1">
    <property type="nucleotide sequence ID" value="NZ_CP045032.1"/>
</dbReference>
<dbReference type="PRINTS" id="PR00455">
    <property type="entry name" value="HTHTETR"/>
</dbReference>
<dbReference type="PANTHER" id="PTHR30055:SF226">
    <property type="entry name" value="HTH-TYPE TRANSCRIPTIONAL REGULATOR PKSA"/>
    <property type="match status" value="1"/>
</dbReference>
<evidence type="ECO:0000259" key="3">
    <source>
        <dbReference type="PROSITE" id="PS50977"/>
    </source>
</evidence>
<dbReference type="Proteomes" id="UP000326711">
    <property type="component" value="Chromosome"/>
</dbReference>
<evidence type="ECO:0000256" key="1">
    <source>
        <dbReference type="ARBA" id="ARBA00023125"/>
    </source>
</evidence>
<dbReference type="SUPFAM" id="SSF48498">
    <property type="entry name" value="Tetracyclin repressor-like, C-terminal domain"/>
    <property type="match status" value="1"/>
</dbReference>
<organism evidence="4 5">
    <name type="scientific">Corynebacterium urogenitale</name>
    <dbReference type="NCBI Taxonomy" id="2487892"/>
    <lineage>
        <taxon>Bacteria</taxon>
        <taxon>Bacillati</taxon>
        <taxon>Actinomycetota</taxon>
        <taxon>Actinomycetes</taxon>
        <taxon>Mycobacteriales</taxon>
        <taxon>Corynebacteriaceae</taxon>
        <taxon>Corynebacterium</taxon>
    </lineage>
</organism>
<evidence type="ECO:0000313" key="4">
    <source>
        <dbReference type="EMBL" id="QFQ01990.1"/>
    </source>
</evidence>
<dbReference type="InterPro" id="IPR050109">
    <property type="entry name" value="HTH-type_TetR-like_transc_reg"/>
</dbReference>
<dbReference type="PROSITE" id="PS50977">
    <property type="entry name" value="HTH_TETR_2"/>
    <property type="match status" value="1"/>
</dbReference>
<dbReference type="InterPro" id="IPR009057">
    <property type="entry name" value="Homeodomain-like_sf"/>
</dbReference>
<evidence type="ECO:0000256" key="2">
    <source>
        <dbReference type="PROSITE-ProRule" id="PRU00335"/>
    </source>
</evidence>
<dbReference type="Gene3D" id="1.10.357.10">
    <property type="entry name" value="Tetracycline Repressor, domain 2"/>
    <property type="match status" value="1"/>
</dbReference>
<keyword evidence="5" id="KW-1185">Reference proteome</keyword>
<reference evidence="5" key="1">
    <citation type="submission" date="2019-10" db="EMBL/GenBank/DDBJ databases">
        <title>Complete genome sequence of Corynebacterium urogenitalis DSM 108747, isolated from the genital tract of a cow.</title>
        <authorList>
            <person name="Ruckert C."/>
            <person name="Ballas P."/>
            <person name="Wagener K."/>
            <person name="Drillich M."/>
            <person name="Kaempfer P."/>
            <person name="Busse H.-J."/>
            <person name="Ehling-Schulz M."/>
        </authorList>
    </citation>
    <scope>NUCLEOTIDE SEQUENCE [LARGE SCALE GENOMIC DNA]</scope>
    <source>
        <strain evidence="5">LMM 1652</strain>
    </source>
</reference>
<feature type="domain" description="HTH tetR-type" evidence="3">
    <location>
        <begin position="14"/>
        <end position="74"/>
    </location>
</feature>
<protein>
    <submittedName>
        <fullName evidence="4">HTH-type transcriptional repressor AcnR</fullName>
    </submittedName>
</protein>
<sequence>MTSPATQRFLNLPEEKRERIERAAIAEFATKGYEQANTNDIAADADISVGALFAYFATKQDLFVHINGRCTALIEGSVGEVLDDERPVLDVIRSIVELIAESSKSERESVQLYQLMTGPGDREESRKVALNFESFTSAAYIQLMKRGQDSGELRKDLPAEMLAFHLDNIFIMLQYTLATEFFEQRRAMYVGEAVPDEQALLTHTMRLIESAIAA</sequence>